<dbReference type="EMBL" id="JAAXKX010000006">
    <property type="protein sequence ID" value="NKN32801.1"/>
    <property type="molecule type" value="Genomic_DNA"/>
</dbReference>
<evidence type="ECO:0000256" key="2">
    <source>
        <dbReference type="SAM" id="Coils"/>
    </source>
</evidence>
<dbReference type="Proteomes" id="UP000740754">
    <property type="component" value="Unassembled WGS sequence"/>
</dbReference>
<name>A0ABX1I7S2_9GAMM</name>
<sequence>MCEPRPSLSSATIATPIVPPASGQRASSRRRKLWDLAHKFHCPVIGTCLHVDELREIARKSGVRQHAHASDFDIHVRCVAAAEQRGPLSQATHKALERKHARMIKRFARAKDSEQVAVLWEQARAEGEIPGAFWALMTHPHADAMLCVRAYEDVHMLSHQIGAGLGADLRALREARAQLDRAQRDAAERERRLNRSLGERETRIEHLEQTLEQRQGLERALERAEDELTALRDQDLIANLDEERRRAEQASARVATLEAQLERERAHRDALAERLTQREHRVRQLEQRLAHLERQHGCGDCAAEGDPAPDLDGRCILCVGGLSSMASRYRTLVTRCNGELIRHDGGLEDNRQRLESLLAKADAVICPADNCSHDAYQRTKRFCKRMAKPCVLLERSSVDAFARAIADLVEVQPATARPAA</sequence>
<evidence type="ECO:0000256" key="1">
    <source>
        <dbReference type="ARBA" id="ARBA00007189"/>
    </source>
</evidence>
<accession>A0ABX1I7S2</accession>
<evidence type="ECO:0000313" key="4">
    <source>
        <dbReference type="EMBL" id="NKN32801.1"/>
    </source>
</evidence>
<keyword evidence="5" id="KW-1185">Reference proteome</keyword>
<dbReference type="InterPro" id="IPR016772">
    <property type="entry name" value="UCP020408"/>
</dbReference>
<feature type="region of interest" description="Disordered" evidence="3">
    <location>
        <begin position="1"/>
        <end position="25"/>
    </location>
</feature>
<dbReference type="RefSeq" id="WP_168667707.1">
    <property type="nucleotide sequence ID" value="NZ_JAAXKX010000006.1"/>
</dbReference>
<keyword evidence="2" id="KW-0175">Coiled coil</keyword>
<evidence type="ECO:0000256" key="3">
    <source>
        <dbReference type="SAM" id="MobiDB-lite"/>
    </source>
</evidence>
<comment type="similarity">
    <text evidence="1">Belongs to the UPF0751 family.</text>
</comment>
<proteinExistence type="inferred from homology"/>
<evidence type="ECO:0000313" key="5">
    <source>
        <dbReference type="Proteomes" id="UP000740754"/>
    </source>
</evidence>
<gene>
    <name evidence="4" type="ORF">HF203_06155</name>
</gene>
<reference evidence="4 5" key="1">
    <citation type="submission" date="2020-04" db="EMBL/GenBank/DDBJ databases">
        <title>Draft Whole-Genome sequence of Marichromatium bheemlicum DSM 18632, type strain.</title>
        <authorList>
            <person name="Kyndt J.A."/>
            <person name="Meyer T.E."/>
        </authorList>
    </citation>
    <scope>NUCLEOTIDE SEQUENCE [LARGE SCALE GENOMIC DNA]</scope>
    <source>
        <strain evidence="4 5">DSM 18632</strain>
    </source>
</reference>
<organism evidence="4 5">
    <name type="scientific">Marichromatium bheemlicum</name>
    <dbReference type="NCBI Taxonomy" id="365339"/>
    <lineage>
        <taxon>Bacteria</taxon>
        <taxon>Pseudomonadati</taxon>
        <taxon>Pseudomonadota</taxon>
        <taxon>Gammaproteobacteria</taxon>
        <taxon>Chromatiales</taxon>
        <taxon>Chromatiaceae</taxon>
        <taxon>Marichromatium</taxon>
    </lineage>
</organism>
<feature type="coiled-coil region" evidence="2">
    <location>
        <begin position="165"/>
        <end position="295"/>
    </location>
</feature>
<comment type="caution">
    <text evidence="4">The sequence shown here is derived from an EMBL/GenBank/DDBJ whole genome shotgun (WGS) entry which is preliminary data.</text>
</comment>
<dbReference type="Pfam" id="PF10087">
    <property type="entry name" value="DUF2325"/>
    <property type="match status" value="1"/>
</dbReference>
<protein>
    <submittedName>
        <fullName evidence="4">DUF2325 domain-containing protein</fullName>
    </submittedName>
</protein>